<keyword evidence="4" id="KW-1185">Reference proteome</keyword>
<proteinExistence type="predicted"/>
<keyword evidence="2" id="KW-0732">Signal</keyword>
<comment type="caution">
    <text evidence="3">The sequence shown here is derived from an EMBL/GenBank/DDBJ whole genome shotgun (WGS) entry which is preliminary data.</text>
</comment>
<reference evidence="3 4" key="1">
    <citation type="submission" date="2024-05" db="EMBL/GenBank/DDBJ databases">
        <authorList>
            <person name="Liu Q."/>
            <person name="Xin Y.-H."/>
        </authorList>
    </citation>
    <scope>NUCLEOTIDE SEQUENCE [LARGE SCALE GENOMIC DNA]</scope>
    <source>
        <strain evidence="3 4">CGMCC 1.10181</strain>
    </source>
</reference>
<feature type="chain" id="PRO_5046670434" evidence="2">
    <location>
        <begin position="28"/>
        <end position="127"/>
    </location>
</feature>
<keyword evidence="1" id="KW-0472">Membrane</keyword>
<keyword evidence="1" id="KW-1133">Transmembrane helix</keyword>
<evidence type="ECO:0000256" key="2">
    <source>
        <dbReference type="SAM" id="SignalP"/>
    </source>
</evidence>
<protein>
    <submittedName>
        <fullName evidence="3">Uncharacterized protein</fullName>
    </submittedName>
</protein>
<organism evidence="3 4">
    <name type="scientific">Sphingomonas oligophenolica</name>
    <dbReference type="NCBI Taxonomy" id="301154"/>
    <lineage>
        <taxon>Bacteria</taxon>
        <taxon>Pseudomonadati</taxon>
        <taxon>Pseudomonadota</taxon>
        <taxon>Alphaproteobacteria</taxon>
        <taxon>Sphingomonadales</taxon>
        <taxon>Sphingomonadaceae</taxon>
        <taxon>Sphingomonas</taxon>
    </lineage>
</organism>
<feature type="transmembrane region" description="Helical" evidence="1">
    <location>
        <begin position="37"/>
        <end position="56"/>
    </location>
</feature>
<feature type="signal peptide" evidence="2">
    <location>
        <begin position="1"/>
        <end position="27"/>
    </location>
</feature>
<sequence>MNSMLKKAGLGVALAATALTTAMPADAQRYRRHHHDDAGPAIVAGIAGLAIGAAIASDHSRDRYRDDYYRRHGYRADYDDYYYRYHGYYPADGYYAYDYQRRGYDGCWVERRWDPYYHRSYRIRVCR</sequence>
<accession>A0ABU9XZT7</accession>
<evidence type="ECO:0000313" key="4">
    <source>
        <dbReference type="Proteomes" id="UP001419910"/>
    </source>
</evidence>
<evidence type="ECO:0000256" key="1">
    <source>
        <dbReference type="SAM" id="Phobius"/>
    </source>
</evidence>
<dbReference type="Proteomes" id="UP001419910">
    <property type="component" value="Unassembled WGS sequence"/>
</dbReference>
<dbReference type="RefSeq" id="WP_343891679.1">
    <property type="nucleotide sequence ID" value="NZ_BAAAEH010000047.1"/>
</dbReference>
<name>A0ABU9XZT7_9SPHN</name>
<evidence type="ECO:0000313" key="3">
    <source>
        <dbReference type="EMBL" id="MEN2789020.1"/>
    </source>
</evidence>
<keyword evidence="1" id="KW-0812">Transmembrane</keyword>
<gene>
    <name evidence="3" type="ORF">ABC974_05230</name>
</gene>
<dbReference type="EMBL" id="JBDIME010000003">
    <property type="protein sequence ID" value="MEN2789020.1"/>
    <property type="molecule type" value="Genomic_DNA"/>
</dbReference>